<evidence type="ECO:0000256" key="4">
    <source>
        <dbReference type="ARBA" id="ARBA00022723"/>
    </source>
</evidence>
<dbReference type="NCBIfam" id="TIGR00010">
    <property type="entry name" value="YchF/TatD family DNA exonuclease"/>
    <property type="match status" value="1"/>
</dbReference>
<dbReference type="InterPro" id="IPR007197">
    <property type="entry name" value="rSAM"/>
</dbReference>
<dbReference type="Gene3D" id="3.20.20.70">
    <property type="entry name" value="Aldolase class I"/>
    <property type="match status" value="1"/>
</dbReference>
<dbReference type="InterPro" id="IPR023821">
    <property type="entry name" value="rSAM_TatD-assoc"/>
</dbReference>
<evidence type="ECO:0000256" key="2">
    <source>
        <dbReference type="ARBA" id="ARBA00009275"/>
    </source>
</evidence>
<dbReference type="PROSITE" id="PS01090">
    <property type="entry name" value="TATD_2"/>
    <property type="match status" value="1"/>
</dbReference>
<keyword evidence="6" id="KW-0408">Iron</keyword>
<dbReference type="InterPro" id="IPR032466">
    <property type="entry name" value="Metal_Hydrolase"/>
</dbReference>
<evidence type="ECO:0000256" key="5">
    <source>
        <dbReference type="ARBA" id="ARBA00022801"/>
    </source>
</evidence>
<evidence type="ECO:0000256" key="7">
    <source>
        <dbReference type="ARBA" id="ARBA00023014"/>
    </source>
</evidence>
<dbReference type="SUPFAM" id="SSF102114">
    <property type="entry name" value="Radical SAM enzymes"/>
    <property type="match status" value="1"/>
</dbReference>
<dbReference type="Pfam" id="PF04055">
    <property type="entry name" value="Radical_SAM"/>
    <property type="match status" value="1"/>
</dbReference>
<keyword evidence="4" id="KW-0479">Metal-binding</keyword>
<dbReference type="InterPro" id="IPR015991">
    <property type="entry name" value="TatD/YcfH-like"/>
</dbReference>
<dbReference type="InterPro" id="IPR013785">
    <property type="entry name" value="Aldolase_TIM"/>
</dbReference>
<dbReference type="PROSITE" id="PS01091">
    <property type="entry name" value="TATD_3"/>
    <property type="match status" value="1"/>
</dbReference>
<name>A0A1G7CFD4_9BACT</name>
<dbReference type="InterPro" id="IPR018228">
    <property type="entry name" value="DNase_TatD-rel_CS"/>
</dbReference>
<organism evidence="9 10">
    <name type="scientific">Desulfuromonas thiophila</name>
    <dbReference type="NCBI Taxonomy" id="57664"/>
    <lineage>
        <taxon>Bacteria</taxon>
        <taxon>Pseudomonadati</taxon>
        <taxon>Thermodesulfobacteriota</taxon>
        <taxon>Desulfuromonadia</taxon>
        <taxon>Desulfuromonadales</taxon>
        <taxon>Desulfuromonadaceae</taxon>
        <taxon>Desulfuromonas</taxon>
    </lineage>
</organism>
<evidence type="ECO:0000256" key="6">
    <source>
        <dbReference type="ARBA" id="ARBA00023004"/>
    </source>
</evidence>
<dbReference type="SFLD" id="SFLDG01111">
    <property type="entry name" value="Uncharacterised_Radical_SAM_Su"/>
    <property type="match status" value="1"/>
</dbReference>
<evidence type="ECO:0000313" key="10">
    <source>
        <dbReference type="Proteomes" id="UP000243205"/>
    </source>
</evidence>
<dbReference type="NCBIfam" id="TIGR04038">
    <property type="entry name" value="tatD_link_rSAM"/>
    <property type="match status" value="1"/>
</dbReference>
<accession>A0A1G7CFD4</accession>
<dbReference type="GO" id="GO:0004536">
    <property type="term" value="F:DNA nuclease activity"/>
    <property type="evidence" value="ECO:0007669"/>
    <property type="project" value="InterPro"/>
</dbReference>
<dbReference type="OrthoDB" id="9810005at2"/>
<dbReference type="GO" id="GO:0046872">
    <property type="term" value="F:metal ion binding"/>
    <property type="evidence" value="ECO:0007669"/>
    <property type="project" value="UniProtKB-KW"/>
</dbReference>
<dbReference type="CDD" id="cd01335">
    <property type="entry name" value="Radical_SAM"/>
    <property type="match status" value="1"/>
</dbReference>
<dbReference type="PANTHER" id="PTHR46124">
    <property type="entry name" value="D-AMINOACYL-TRNA DEACYLASE"/>
    <property type="match status" value="1"/>
</dbReference>
<dbReference type="PROSITE" id="PS01137">
    <property type="entry name" value="TATD_1"/>
    <property type="match status" value="1"/>
</dbReference>
<proteinExistence type="inferred from homology"/>
<sequence length="470" mass="51312">MPSANPAICADSRPVLFDSHAHLDGPRFAADLEAVIARAAAAGVQTMISVGCDLASSRACIELARRHAAIHAAIGIHPHDAASLDAACLAELETLAQIPEVVAIGETGLDYYRNRCPHEQQHQAFRQQIALARRCGKPLIIHDRDAHEDVMRILREEEAQTIGGVLHCFSGDQAMAETCLALGFYLSFTGTLTYPANQAQRDLLRQLPLDRLLLETDCPYLAPQPWRGQRNEPAYVAETARLIAELRGLSLQDIGRITSLNGNRLFGVGQIDQSAKIAYPIRNALYLNITNRCSNRCVFCAKFRDFAVKGHQLKLDHEPDVAEILAAIGDPTRYDEVVFCGYGEPLLRLDTLVAVARQLKSQGVRIRVNTDGLANLVHGRNILPELEGLVDSLSISLNASNARQYQQLCQSPFGENAFSAVTDFIRLAPQHVAEVVASAVTVPGVDCDACAALAAQLGVRFRKRLYNEVG</sequence>
<evidence type="ECO:0000256" key="3">
    <source>
        <dbReference type="ARBA" id="ARBA00022691"/>
    </source>
</evidence>
<reference evidence="10" key="1">
    <citation type="submission" date="2016-10" db="EMBL/GenBank/DDBJ databases">
        <authorList>
            <person name="Varghese N."/>
            <person name="Submissions S."/>
        </authorList>
    </citation>
    <scope>NUCLEOTIDE SEQUENCE [LARGE SCALE GENOMIC DNA]</scope>
    <source>
        <strain evidence="10">DSM 8987</strain>
    </source>
</reference>
<keyword evidence="5" id="KW-0378">Hydrolase</keyword>
<dbReference type="GO" id="GO:0016788">
    <property type="term" value="F:hydrolase activity, acting on ester bonds"/>
    <property type="evidence" value="ECO:0007669"/>
    <property type="project" value="InterPro"/>
</dbReference>
<dbReference type="STRING" id="57664.SAMN05661003_10969"/>
<comment type="similarity">
    <text evidence="2">Belongs to the metallo-dependent hydrolases superfamily. TatD-type hydrolase family.</text>
</comment>
<feature type="domain" description="Radical SAM core" evidence="8">
    <location>
        <begin position="279"/>
        <end position="470"/>
    </location>
</feature>
<dbReference type="RefSeq" id="WP_092078674.1">
    <property type="nucleotide sequence ID" value="NZ_FNAQ01000009.1"/>
</dbReference>
<dbReference type="PROSITE" id="PS51918">
    <property type="entry name" value="RADICAL_SAM"/>
    <property type="match status" value="1"/>
</dbReference>
<evidence type="ECO:0000313" key="9">
    <source>
        <dbReference type="EMBL" id="SDE37991.1"/>
    </source>
</evidence>
<dbReference type="InterPro" id="IPR001130">
    <property type="entry name" value="TatD-like"/>
</dbReference>
<evidence type="ECO:0000259" key="8">
    <source>
        <dbReference type="PROSITE" id="PS51918"/>
    </source>
</evidence>
<dbReference type="PANTHER" id="PTHR46124:SF2">
    <property type="entry name" value="D-AMINOACYL-TRNA DEACYLASE"/>
    <property type="match status" value="1"/>
</dbReference>
<dbReference type="InterPro" id="IPR058240">
    <property type="entry name" value="rSAM_sf"/>
</dbReference>
<dbReference type="FunFam" id="3.20.20.140:FF:000005">
    <property type="entry name" value="TatD family hydrolase"/>
    <property type="match status" value="1"/>
</dbReference>
<dbReference type="GO" id="GO:0005829">
    <property type="term" value="C:cytosol"/>
    <property type="evidence" value="ECO:0007669"/>
    <property type="project" value="TreeGrafter"/>
</dbReference>
<evidence type="ECO:0000256" key="1">
    <source>
        <dbReference type="ARBA" id="ARBA00001966"/>
    </source>
</evidence>
<keyword evidence="7" id="KW-0411">Iron-sulfur</keyword>
<dbReference type="AlphaFoldDB" id="A0A1G7CFD4"/>
<dbReference type="CDD" id="cd01310">
    <property type="entry name" value="TatD_DNAse"/>
    <property type="match status" value="1"/>
</dbReference>
<protein>
    <submittedName>
        <fullName evidence="9">TatD DNase family protein</fullName>
    </submittedName>
</protein>
<keyword evidence="10" id="KW-1185">Reference proteome</keyword>
<dbReference type="SUPFAM" id="SSF51556">
    <property type="entry name" value="Metallo-dependent hydrolases"/>
    <property type="match status" value="1"/>
</dbReference>
<dbReference type="SFLD" id="SFLDS00029">
    <property type="entry name" value="Radical_SAM"/>
    <property type="match status" value="1"/>
</dbReference>
<keyword evidence="3" id="KW-0949">S-adenosyl-L-methionine</keyword>
<comment type="cofactor">
    <cofactor evidence="1">
        <name>[4Fe-4S] cluster</name>
        <dbReference type="ChEBI" id="CHEBI:49883"/>
    </cofactor>
</comment>
<dbReference type="Gene3D" id="3.20.20.140">
    <property type="entry name" value="Metal-dependent hydrolases"/>
    <property type="match status" value="1"/>
</dbReference>
<dbReference type="EMBL" id="FNAQ01000009">
    <property type="protein sequence ID" value="SDE37991.1"/>
    <property type="molecule type" value="Genomic_DNA"/>
</dbReference>
<dbReference type="Pfam" id="PF01026">
    <property type="entry name" value="TatD_DNase"/>
    <property type="match status" value="1"/>
</dbReference>
<gene>
    <name evidence="9" type="ORF">SAMN05661003_10969</name>
</gene>
<dbReference type="GO" id="GO:0051536">
    <property type="term" value="F:iron-sulfur cluster binding"/>
    <property type="evidence" value="ECO:0007669"/>
    <property type="project" value="UniProtKB-KW"/>
</dbReference>
<dbReference type="Proteomes" id="UP000243205">
    <property type="component" value="Unassembled WGS sequence"/>
</dbReference>